<reference evidence="3 4" key="1">
    <citation type="journal article" date="2013" name="PLoS ONE">
        <title>Lactobacillus paracasei comparative genomics: towards species pan-genome definition and exploitation of diversity.</title>
        <authorList>
            <person name="Smokvina T."/>
            <person name="Wels M."/>
            <person name="Polka J."/>
            <person name="Chervaux C."/>
            <person name="Brisse S."/>
            <person name="Boekhorst J."/>
            <person name="van Hylckama Vlieg J.E."/>
            <person name="Siezen R.J."/>
        </authorList>
    </citation>
    <scope>NUCLEOTIDE SEQUENCE [LARGE SCALE GENOMIC DNA]</scope>
    <source>
        <strain evidence="3 4">Lpp41</strain>
    </source>
</reference>
<evidence type="ECO:0000256" key="1">
    <source>
        <dbReference type="SAM" id="MobiDB-lite"/>
    </source>
</evidence>
<dbReference type="AlphaFoldDB" id="A0A829H860"/>
<name>A0A829H860_LACPA</name>
<accession>A0A829H860</accession>
<dbReference type="EMBL" id="ANKE01000220">
    <property type="protein sequence ID" value="EPC74289.1"/>
    <property type="molecule type" value="Genomic_DNA"/>
</dbReference>
<proteinExistence type="predicted"/>
<comment type="caution">
    <text evidence="3">The sequence shown here is derived from an EMBL/GenBank/DDBJ whole genome shotgun (WGS) entry which is preliminary data.</text>
</comment>
<dbReference type="InterPro" id="IPR025266">
    <property type="entry name" value="TerB_N"/>
</dbReference>
<sequence length="515" mass="59163">MGLFDRFKKLVVGNSSETLPTQPAVNIKKHSQPMQQHGITTQVIHNIPTEVAELMWFFDGPMKNLDAETEEPSGISFRLPVKKASAPTRMGYWPSYHKMSPTERYSYLNWLTNVDQPIDIGYVFVFFYGLERMIATPKHDAAVKMIHRLKEHHNESGSFSSYSDEALAYAALLYHDPTPLQYIRGTNTSMLILSKATFDHRLTADEIMSSSRGFGWDNTRYIKNEHELFEHNLLVCLQNLYKQDYYPIPNLLDQVPRTQLHLANLSIATDERVIDLGIIDGYHWTTTMRIPKRIDIPDFSQSKIISRDIQQLLKIAHEKTKEDLAKMRKNGERPKAAAKKPSRKKRINPDTGYPLSTEKAIACARELYKSTIAVHPQQLTGNPDYDEEMRIVDHVLPHYRLGDLQYKLGEWKEAETEWISILDLMGALAAEKLAIMYHKQHRYKDEMEILSAGMKVSQRSKVYPIPDKFADRLIAASEFYVKHSTEDESETFHSASGHKNSPGDAAHMTKQKLKD</sequence>
<feature type="domain" description="TerB N-terminal" evidence="2">
    <location>
        <begin position="68"/>
        <end position="168"/>
    </location>
</feature>
<feature type="region of interest" description="Disordered" evidence="1">
    <location>
        <begin position="490"/>
        <end position="515"/>
    </location>
</feature>
<dbReference type="Proteomes" id="UP000014244">
    <property type="component" value="Unassembled WGS sequence"/>
</dbReference>
<organism evidence="3 4">
    <name type="scientific">Lacticaseibacillus paracasei subsp. paracasei Lpp41</name>
    <dbReference type="NCBI Taxonomy" id="1256208"/>
    <lineage>
        <taxon>Bacteria</taxon>
        <taxon>Bacillati</taxon>
        <taxon>Bacillota</taxon>
        <taxon>Bacilli</taxon>
        <taxon>Lactobacillales</taxon>
        <taxon>Lactobacillaceae</taxon>
        <taxon>Lacticaseibacillus</taxon>
    </lineage>
</organism>
<protein>
    <recommendedName>
        <fullName evidence="2">TerB N-terminal domain-containing protein</fullName>
    </recommendedName>
</protein>
<gene>
    <name evidence="3" type="ORF">Lpp41_04381</name>
</gene>
<evidence type="ECO:0000313" key="3">
    <source>
        <dbReference type="EMBL" id="EPC74289.1"/>
    </source>
</evidence>
<feature type="compositionally biased region" description="Basic and acidic residues" evidence="1">
    <location>
        <begin position="325"/>
        <end position="335"/>
    </location>
</feature>
<feature type="compositionally biased region" description="Basic residues" evidence="1">
    <location>
        <begin position="336"/>
        <end position="346"/>
    </location>
</feature>
<evidence type="ECO:0000259" key="2">
    <source>
        <dbReference type="Pfam" id="PF13208"/>
    </source>
</evidence>
<dbReference type="Pfam" id="PF13208">
    <property type="entry name" value="TerB_N"/>
    <property type="match status" value="1"/>
</dbReference>
<feature type="region of interest" description="Disordered" evidence="1">
    <location>
        <begin position="325"/>
        <end position="351"/>
    </location>
</feature>
<evidence type="ECO:0000313" key="4">
    <source>
        <dbReference type="Proteomes" id="UP000014244"/>
    </source>
</evidence>